<dbReference type="Proteomes" id="UP001481413">
    <property type="component" value="Unassembled WGS sequence"/>
</dbReference>
<sequence>MRYLLLVFTVVLLGGCASALDKKTQQEWNNVETSMGVLGTWTGVTPDGNRIKYVFNKDSTCIWGVGDVDIPCKFGGKKHGDGIRVAIYEMEGKQFENVEFLAWLKVRDDKMMIYGYPVRYGRLQSGEKASWPASFTEDSVLLTYEKQK</sequence>
<name>A0ABQ0A248_9GAMM</name>
<dbReference type="PROSITE" id="PS51257">
    <property type="entry name" value="PROKAR_LIPOPROTEIN"/>
    <property type="match status" value="1"/>
</dbReference>
<protein>
    <recommendedName>
        <fullName evidence="4">Lipoprotein</fullName>
    </recommendedName>
</protein>
<accession>A0ABQ0A248</accession>
<evidence type="ECO:0000256" key="1">
    <source>
        <dbReference type="SAM" id="SignalP"/>
    </source>
</evidence>
<dbReference type="EMBL" id="BAABWH010000007">
    <property type="protein sequence ID" value="GAA6146471.1"/>
    <property type="molecule type" value="Genomic_DNA"/>
</dbReference>
<proteinExistence type="predicted"/>
<comment type="caution">
    <text evidence="2">The sequence shown here is derived from an EMBL/GenBank/DDBJ whole genome shotgun (WGS) entry which is preliminary data.</text>
</comment>
<evidence type="ECO:0000313" key="2">
    <source>
        <dbReference type="EMBL" id="GAA6146471.1"/>
    </source>
</evidence>
<gene>
    <name evidence="2" type="ORF">NBRC116585_25890</name>
</gene>
<organism evidence="2 3">
    <name type="scientific">Thalassolituus maritimus</name>
    <dbReference type="NCBI Taxonomy" id="484498"/>
    <lineage>
        <taxon>Bacteria</taxon>
        <taxon>Pseudomonadati</taxon>
        <taxon>Pseudomonadota</taxon>
        <taxon>Gammaproteobacteria</taxon>
        <taxon>Oceanospirillales</taxon>
        <taxon>Oceanospirillaceae</taxon>
        <taxon>Thalassolituus</taxon>
    </lineage>
</organism>
<reference evidence="2 3" key="1">
    <citation type="submission" date="2024-04" db="EMBL/GenBank/DDBJ databases">
        <title>Draft genome sequence of Thalassolituus maritimus NBRC 116585.</title>
        <authorList>
            <person name="Miyakawa T."/>
            <person name="Kusuya Y."/>
            <person name="Miura T."/>
        </authorList>
    </citation>
    <scope>NUCLEOTIDE SEQUENCE [LARGE SCALE GENOMIC DNA]</scope>
    <source>
        <strain evidence="2 3">5NW40-0001</strain>
    </source>
</reference>
<feature type="signal peptide" evidence="1">
    <location>
        <begin position="1"/>
        <end position="19"/>
    </location>
</feature>
<keyword evidence="3" id="KW-1185">Reference proteome</keyword>
<evidence type="ECO:0000313" key="3">
    <source>
        <dbReference type="Proteomes" id="UP001481413"/>
    </source>
</evidence>
<evidence type="ECO:0008006" key="4">
    <source>
        <dbReference type="Google" id="ProtNLM"/>
    </source>
</evidence>
<feature type="chain" id="PRO_5045082944" description="Lipoprotein" evidence="1">
    <location>
        <begin position="20"/>
        <end position="148"/>
    </location>
</feature>
<keyword evidence="1" id="KW-0732">Signal</keyword>